<feature type="chain" id="PRO_5035766469" evidence="3">
    <location>
        <begin position="21"/>
        <end position="553"/>
    </location>
</feature>
<protein>
    <submittedName>
        <fullName evidence="6">CD109</fullName>
    </submittedName>
</protein>
<keyword evidence="7" id="KW-1185">Reference proteome</keyword>
<name>A0A8S3ULC5_MYTED</name>
<dbReference type="PANTHER" id="PTHR11412:SF136">
    <property type="entry name" value="CD109 ANTIGEN"/>
    <property type="match status" value="1"/>
</dbReference>
<dbReference type="Pfam" id="PF01835">
    <property type="entry name" value="MG2"/>
    <property type="match status" value="1"/>
</dbReference>
<dbReference type="Gene3D" id="2.60.40.1930">
    <property type="match status" value="2"/>
</dbReference>
<dbReference type="InterPro" id="IPR013783">
    <property type="entry name" value="Ig-like_fold"/>
</dbReference>
<accession>A0A8S3ULC5</accession>
<dbReference type="AlphaFoldDB" id="A0A8S3ULC5"/>
<evidence type="ECO:0000313" key="7">
    <source>
        <dbReference type="Proteomes" id="UP000683360"/>
    </source>
</evidence>
<comment type="caution">
    <text evidence="6">The sequence shown here is derived from an EMBL/GenBank/DDBJ whole genome shotgun (WGS) entry which is preliminary data.</text>
</comment>
<sequence>MRRDGLIFVLIFSVISISCAKNTYVVMFPRTIRPGLVTEVYVNILEATGPVTVTANLQDSKNITVASGTKDISVGTPSTVQLKVNTRSIYTPLKAYQVLKDHLYHHCEDHDSLDLKAGLDYGLKIEGTGGQRFANWSKVSFQAKSTSILIQTDKAIYKPGQTIQFRILGVYPDLSIVKQTFDIDIYDPKGNKIAQWRDAAEENGVFADKLAAAEEKVFTVDEYVLPKFSNDLPPYGLTTDLMFHGTVKAKYTYGKSVIGNANIRLEKKYNHRSWGWRQDHPEEYVDSIEQSFPIDGESKFTFSLGQLKRLQQNLAYTDFVIEANVTEGVTGLKMKDSAEIKFYDNPAKIDFVESLPANYKPGLIYTALLKVTQPDDKPVVNPSSRVKVEMFYNVEVITTTTTTTSTTTAAPLLEEGNLTEVVEALIEPEIFDPWRGPLVPPTKRVPIPVMYLDINPDGLVKFDIDVPTDAVSFDIEARYMKESAYKYLQPFKSPSKSFIQVRLLNEKPMAGQTISIDVKATEAPEKVFYQMISKGNIVKTGGNTNGRSQTNRV</sequence>
<reference evidence="6" key="1">
    <citation type="submission" date="2021-03" db="EMBL/GenBank/DDBJ databases">
        <authorList>
            <person name="Bekaert M."/>
        </authorList>
    </citation>
    <scope>NUCLEOTIDE SEQUENCE</scope>
</reference>
<dbReference type="Gene3D" id="2.60.40.2950">
    <property type="match status" value="1"/>
</dbReference>
<dbReference type="Gene3D" id="2.60.40.10">
    <property type="entry name" value="Immunoglobulins"/>
    <property type="match status" value="1"/>
</dbReference>
<dbReference type="InterPro" id="IPR041555">
    <property type="entry name" value="MG3"/>
</dbReference>
<dbReference type="InterPro" id="IPR002890">
    <property type="entry name" value="MG2"/>
</dbReference>
<evidence type="ECO:0000256" key="3">
    <source>
        <dbReference type="SAM" id="SignalP"/>
    </source>
</evidence>
<gene>
    <name evidence="6" type="ORF">MEDL_56409</name>
</gene>
<keyword evidence="2" id="KW-0882">Thioester bond</keyword>
<dbReference type="PANTHER" id="PTHR11412">
    <property type="entry name" value="MACROGLOBULIN / COMPLEMENT"/>
    <property type="match status" value="1"/>
</dbReference>
<proteinExistence type="predicted"/>
<dbReference type="InterPro" id="IPR050473">
    <property type="entry name" value="A2M/Complement_sys"/>
</dbReference>
<evidence type="ECO:0000259" key="5">
    <source>
        <dbReference type="Pfam" id="PF17791"/>
    </source>
</evidence>
<dbReference type="OrthoDB" id="9998011at2759"/>
<keyword evidence="1 3" id="KW-0732">Signal</keyword>
<dbReference type="EMBL" id="CAJPWZ010002732">
    <property type="protein sequence ID" value="CAG2244351.1"/>
    <property type="molecule type" value="Genomic_DNA"/>
</dbReference>
<dbReference type="Proteomes" id="UP000683360">
    <property type="component" value="Unassembled WGS sequence"/>
</dbReference>
<feature type="domain" description="Macroglobulin" evidence="4">
    <location>
        <begin position="148"/>
        <end position="214"/>
    </location>
</feature>
<dbReference type="Gene3D" id="2.60.40.1940">
    <property type="match status" value="1"/>
</dbReference>
<organism evidence="6 7">
    <name type="scientific">Mytilus edulis</name>
    <name type="common">Blue mussel</name>
    <dbReference type="NCBI Taxonomy" id="6550"/>
    <lineage>
        <taxon>Eukaryota</taxon>
        <taxon>Metazoa</taxon>
        <taxon>Spiralia</taxon>
        <taxon>Lophotrochozoa</taxon>
        <taxon>Mollusca</taxon>
        <taxon>Bivalvia</taxon>
        <taxon>Autobranchia</taxon>
        <taxon>Pteriomorphia</taxon>
        <taxon>Mytilida</taxon>
        <taxon>Mytiloidea</taxon>
        <taxon>Mytilidae</taxon>
        <taxon>Mytilinae</taxon>
        <taxon>Mytilus</taxon>
    </lineage>
</organism>
<evidence type="ECO:0000313" key="6">
    <source>
        <dbReference type="EMBL" id="CAG2244351.1"/>
    </source>
</evidence>
<dbReference type="PROSITE" id="PS51257">
    <property type="entry name" value="PROKAR_LIPOPROTEIN"/>
    <property type="match status" value="1"/>
</dbReference>
<dbReference type="Pfam" id="PF17791">
    <property type="entry name" value="MG3"/>
    <property type="match status" value="1"/>
</dbReference>
<evidence type="ECO:0000256" key="2">
    <source>
        <dbReference type="ARBA" id="ARBA00022966"/>
    </source>
</evidence>
<evidence type="ECO:0000259" key="4">
    <source>
        <dbReference type="Pfam" id="PF01835"/>
    </source>
</evidence>
<feature type="signal peptide" evidence="3">
    <location>
        <begin position="1"/>
        <end position="20"/>
    </location>
</feature>
<feature type="domain" description="Macroglobulin" evidence="5">
    <location>
        <begin position="222"/>
        <end position="307"/>
    </location>
</feature>
<evidence type="ECO:0000256" key="1">
    <source>
        <dbReference type="ARBA" id="ARBA00022729"/>
    </source>
</evidence>
<dbReference type="GO" id="GO:0004866">
    <property type="term" value="F:endopeptidase inhibitor activity"/>
    <property type="evidence" value="ECO:0007669"/>
    <property type="project" value="InterPro"/>
</dbReference>